<reference evidence="1 2" key="1">
    <citation type="journal article" date="2019" name="Sci. Rep.">
        <title>Orb-weaving spider Araneus ventricosus genome elucidates the spidroin gene catalogue.</title>
        <authorList>
            <person name="Kono N."/>
            <person name="Nakamura H."/>
            <person name="Ohtoshi R."/>
            <person name="Moran D.A.P."/>
            <person name="Shinohara A."/>
            <person name="Yoshida Y."/>
            <person name="Fujiwara M."/>
            <person name="Mori M."/>
            <person name="Tomita M."/>
            <person name="Arakawa K."/>
        </authorList>
    </citation>
    <scope>NUCLEOTIDE SEQUENCE [LARGE SCALE GENOMIC DNA]</scope>
</reference>
<dbReference type="AlphaFoldDB" id="A0A4Y2G9H1"/>
<keyword evidence="2" id="KW-1185">Reference proteome</keyword>
<dbReference type="Proteomes" id="UP000499080">
    <property type="component" value="Unassembled WGS sequence"/>
</dbReference>
<sequence length="96" mass="10623">MSILLTCGLPNIQLSHQPGSINTPLPAPVRPWVLNGFCSSSSASVMETFAKHARGLLNCFNGGGREASFGYGEREKPNVASAKYLQKYMMWMFRRL</sequence>
<organism evidence="1 2">
    <name type="scientific">Araneus ventricosus</name>
    <name type="common">Orbweaver spider</name>
    <name type="synonym">Epeira ventricosa</name>
    <dbReference type="NCBI Taxonomy" id="182803"/>
    <lineage>
        <taxon>Eukaryota</taxon>
        <taxon>Metazoa</taxon>
        <taxon>Ecdysozoa</taxon>
        <taxon>Arthropoda</taxon>
        <taxon>Chelicerata</taxon>
        <taxon>Arachnida</taxon>
        <taxon>Araneae</taxon>
        <taxon>Araneomorphae</taxon>
        <taxon>Entelegynae</taxon>
        <taxon>Araneoidea</taxon>
        <taxon>Araneidae</taxon>
        <taxon>Araneus</taxon>
    </lineage>
</organism>
<evidence type="ECO:0000313" key="1">
    <source>
        <dbReference type="EMBL" id="GBM49258.1"/>
    </source>
</evidence>
<name>A0A4Y2G9H1_ARAVE</name>
<evidence type="ECO:0000313" key="2">
    <source>
        <dbReference type="Proteomes" id="UP000499080"/>
    </source>
</evidence>
<comment type="caution">
    <text evidence="1">The sequence shown here is derived from an EMBL/GenBank/DDBJ whole genome shotgun (WGS) entry which is preliminary data.</text>
</comment>
<dbReference type="EMBL" id="BGPR01001246">
    <property type="protein sequence ID" value="GBM49258.1"/>
    <property type="molecule type" value="Genomic_DNA"/>
</dbReference>
<proteinExistence type="predicted"/>
<accession>A0A4Y2G9H1</accession>
<gene>
    <name evidence="1" type="ORF">AVEN_71005_1</name>
</gene>
<protein>
    <submittedName>
        <fullName evidence="1">Uncharacterized protein</fullName>
    </submittedName>
</protein>